<comment type="caution">
    <text evidence="1">The sequence shown here is derived from an EMBL/GenBank/DDBJ whole genome shotgun (WGS) entry which is preliminary data.</text>
</comment>
<dbReference type="OrthoDB" id="740987at2"/>
<accession>A0A1G1TH96</accession>
<dbReference type="Proteomes" id="UP000177506">
    <property type="component" value="Unassembled WGS sequence"/>
</dbReference>
<evidence type="ECO:0000313" key="1">
    <source>
        <dbReference type="EMBL" id="OGX90173.1"/>
    </source>
</evidence>
<dbReference type="RefSeq" id="WP_070743727.1">
    <property type="nucleotide sequence ID" value="NZ_MDZA01000188.1"/>
</dbReference>
<gene>
    <name evidence="1" type="ORF">BEN49_07420</name>
</gene>
<evidence type="ECO:0000313" key="2">
    <source>
        <dbReference type="Proteomes" id="UP000177506"/>
    </source>
</evidence>
<organism evidence="1 2">
    <name type="scientific">Hymenobacter coccineus</name>
    <dbReference type="NCBI Taxonomy" id="1908235"/>
    <lineage>
        <taxon>Bacteria</taxon>
        <taxon>Pseudomonadati</taxon>
        <taxon>Bacteroidota</taxon>
        <taxon>Cytophagia</taxon>
        <taxon>Cytophagales</taxon>
        <taxon>Hymenobacteraceae</taxon>
        <taxon>Hymenobacter</taxon>
    </lineage>
</organism>
<reference evidence="1 2" key="1">
    <citation type="submission" date="2016-08" db="EMBL/GenBank/DDBJ databases">
        <title>Hymenobacter coccineus sp. nov., Hymenobacter lapidarius sp. nov. and Hymenobacter glacialis sp. nov., isolated from Antarctic soil.</title>
        <authorList>
            <person name="Sedlacek I."/>
            <person name="Kralova S."/>
            <person name="Kyrova K."/>
            <person name="Maslanova I."/>
            <person name="Stankova E."/>
            <person name="Vrbovska V."/>
            <person name="Nemec M."/>
            <person name="Bartak M."/>
            <person name="Svec P."/>
            <person name="Busse H.-J."/>
            <person name="Pantucek R."/>
        </authorList>
    </citation>
    <scope>NUCLEOTIDE SEQUENCE [LARGE SCALE GENOMIC DNA]</scope>
    <source>
        <strain evidence="1 2">CCM 8649</strain>
    </source>
</reference>
<keyword evidence="2" id="KW-1185">Reference proteome</keyword>
<sequence length="341" mass="38280">MPDHLRSFVTKLCALPPRATALPPQPLNVPALYSVLFNRELEAQTGAVVYKQASQLAAQYHKAVQACRQQDLAGALAHLLTVDAALTAAARAGLPAVATDFVTLFRLSAWGNYYYKANKAARAVEILRQGLGLSAALERQGYPVFIYRRIEQLQNIATIYFQQQQYDLANTLIKNTLNFVHSGRVAGLFIDDWDAATFRSMRLIQESTLDEGFGRLAKQNTQLMGHATYGNAYYCQTFFQDLLQTLETDTYNRAVLYNWLYVKVAYHEQGPDAFYEYALSFFSDANIAPQYDGLKANLLAQAVWEVKQHAPRDRQELMDAIRHFSLTNLLEPGGQPLKLAA</sequence>
<protein>
    <submittedName>
        <fullName evidence="1">Uncharacterized protein</fullName>
    </submittedName>
</protein>
<dbReference type="AlphaFoldDB" id="A0A1G1TH96"/>
<dbReference type="EMBL" id="MDZA01000188">
    <property type="protein sequence ID" value="OGX90173.1"/>
    <property type="molecule type" value="Genomic_DNA"/>
</dbReference>
<proteinExistence type="predicted"/>
<name>A0A1G1TH96_9BACT</name>